<evidence type="ECO:0000313" key="4">
    <source>
        <dbReference type="Proteomes" id="UP000663802"/>
    </source>
</evidence>
<dbReference type="GO" id="GO:0008168">
    <property type="term" value="F:methyltransferase activity"/>
    <property type="evidence" value="ECO:0007669"/>
    <property type="project" value="UniProtKB-KW"/>
</dbReference>
<evidence type="ECO:0000313" key="3">
    <source>
        <dbReference type="EMBL" id="GFZ29753.1"/>
    </source>
</evidence>
<protein>
    <submittedName>
        <fullName evidence="3">Methyltransferase</fullName>
    </submittedName>
</protein>
<dbReference type="CDD" id="cd02440">
    <property type="entry name" value="AdoMet_MTases"/>
    <property type="match status" value="1"/>
</dbReference>
<dbReference type="SUPFAM" id="SSF53335">
    <property type="entry name" value="S-adenosyl-L-methionine-dependent methyltransferases"/>
    <property type="match status" value="1"/>
</dbReference>
<dbReference type="Pfam" id="PF08241">
    <property type="entry name" value="Methyltransf_11"/>
    <property type="match status" value="1"/>
</dbReference>
<name>A0ABQ1E4T8_9CLOT</name>
<keyword evidence="4" id="KW-1185">Reference proteome</keyword>
<evidence type="ECO:0000256" key="1">
    <source>
        <dbReference type="ARBA" id="ARBA00022679"/>
    </source>
</evidence>
<dbReference type="EMBL" id="BMBA01000001">
    <property type="protein sequence ID" value="GFZ29753.1"/>
    <property type="molecule type" value="Genomic_DNA"/>
</dbReference>
<keyword evidence="3" id="KW-0489">Methyltransferase</keyword>
<reference evidence="3 4" key="1">
    <citation type="journal article" date="2021" name="Int. J. Syst. Evol. Microbiol.">
        <title>Clostridium zeae sp. nov., isolated from corn silage.</title>
        <authorList>
            <person name="Kobayashi H."/>
            <person name="Tanizawa Y."/>
            <person name="Yagura M."/>
            <person name="Sakamoto M."/>
            <person name="Ohkuma M."/>
            <person name="Tohno M."/>
        </authorList>
    </citation>
    <scope>NUCLEOTIDE SEQUENCE [LARGE SCALE GENOMIC DNA]</scope>
    <source>
        <strain evidence="3 4">CSC2</strain>
    </source>
</reference>
<organism evidence="3 4">
    <name type="scientific">Clostridium zeae</name>
    <dbReference type="NCBI Taxonomy" id="2759022"/>
    <lineage>
        <taxon>Bacteria</taxon>
        <taxon>Bacillati</taxon>
        <taxon>Bacillota</taxon>
        <taxon>Clostridia</taxon>
        <taxon>Eubacteriales</taxon>
        <taxon>Clostridiaceae</taxon>
        <taxon>Clostridium</taxon>
    </lineage>
</organism>
<dbReference type="Gene3D" id="3.40.50.150">
    <property type="entry name" value="Vaccinia Virus protein VP39"/>
    <property type="match status" value="1"/>
</dbReference>
<gene>
    <name evidence="3" type="ORF">CSC2_02790</name>
</gene>
<accession>A0ABQ1E4T8</accession>
<comment type="caution">
    <text evidence="3">The sequence shown here is derived from an EMBL/GenBank/DDBJ whole genome shotgun (WGS) entry which is preliminary data.</text>
</comment>
<dbReference type="PANTHER" id="PTHR44068">
    <property type="entry name" value="ZGC:194242"/>
    <property type="match status" value="1"/>
</dbReference>
<dbReference type="GO" id="GO:0032259">
    <property type="term" value="P:methylation"/>
    <property type="evidence" value="ECO:0007669"/>
    <property type="project" value="UniProtKB-KW"/>
</dbReference>
<evidence type="ECO:0000259" key="2">
    <source>
        <dbReference type="Pfam" id="PF08241"/>
    </source>
</evidence>
<proteinExistence type="predicted"/>
<dbReference type="InterPro" id="IPR050447">
    <property type="entry name" value="Erg6_SMT_methyltransf"/>
</dbReference>
<dbReference type="PANTHER" id="PTHR44068:SF11">
    <property type="entry name" value="GERANYL DIPHOSPHATE 2-C-METHYLTRANSFERASE"/>
    <property type="match status" value="1"/>
</dbReference>
<feature type="domain" description="Methyltransferase type 11" evidence="2">
    <location>
        <begin position="50"/>
        <end position="149"/>
    </location>
</feature>
<dbReference type="Proteomes" id="UP000663802">
    <property type="component" value="Unassembled WGS sequence"/>
</dbReference>
<keyword evidence="1" id="KW-0808">Transferase</keyword>
<sequence length="211" mass="24394">MSEIARRLDQCRKPTGDVGKIVVENMNEGHYNLTTWGLDKVDINNNFVILDVGCGGGKTVNRLAEKVESGKVYGMDYSDDCVKWSIGLNRKYIDENKVEIFQGTVESIPFKNEKFDLITAIETVYFWPDIKDSFKEIKRILKIGGTFVIINEMYRSDKFKDRNEKFEELGSMNIFSSNELEILLKDVGFEKIETDLIEDKNWLRCMCKKSI</sequence>
<dbReference type="RefSeq" id="WP_206867766.1">
    <property type="nucleotide sequence ID" value="NZ_BMBA01000001.1"/>
</dbReference>
<dbReference type="InterPro" id="IPR013216">
    <property type="entry name" value="Methyltransf_11"/>
</dbReference>
<dbReference type="InterPro" id="IPR029063">
    <property type="entry name" value="SAM-dependent_MTases_sf"/>
</dbReference>